<evidence type="ECO:0000313" key="1">
    <source>
        <dbReference type="EMBL" id="MEB3369785.1"/>
    </source>
</evidence>
<name>A0ABU6AE31_9PSEU</name>
<dbReference type="EMBL" id="JAWLNX010000014">
    <property type="protein sequence ID" value="MEB3369785.1"/>
    <property type="molecule type" value="Genomic_DNA"/>
</dbReference>
<gene>
    <name evidence="1" type="ORF">R4I43_20450</name>
</gene>
<accession>A0ABU6AE31</accession>
<evidence type="ECO:0000313" key="2">
    <source>
        <dbReference type="Proteomes" id="UP001327093"/>
    </source>
</evidence>
<reference evidence="1 2" key="1">
    <citation type="submission" date="2023-10" db="EMBL/GenBank/DDBJ databases">
        <title>Saccharopolyspora sp. nov., isolated from mangrove soil.</title>
        <authorList>
            <person name="Lu Y."/>
            <person name="Liu W."/>
        </authorList>
    </citation>
    <scope>NUCLEOTIDE SEQUENCE [LARGE SCALE GENOMIC DNA]</scope>
    <source>
        <strain evidence="1 2">S2-29</strain>
    </source>
</reference>
<keyword evidence="2" id="KW-1185">Reference proteome</keyword>
<proteinExistence type="predicted"/>
<sequence length="73" mass="7381">MAEDFWDDLVVDVCNADGSRPGADPVLTAIWFDLLVAENGHLAVGAVLSATAPSARSADAIAADAAHVSTSAT</sequence>
<dbReference type="Proteomes" id="UP001327093">
    <property type="component" value="Unassembled WGS sequence"/>
</dbReference>
<protein>
    <submittedName>
        <fullName evidence="1">Uncharacterized protein</fullName>
    </submittedName>
</protein>
<comment type="caution">
    <text evidence="1">The sequence shown here is derived from an EMBL/GenBank/DDBJ whole genome shotgun (WGS) entry which is preliminary data.</text>
</comment>
<dbReference type="RefSeq" id="WP_324267269.1">
    <property type="nucleotide sequence ID" value="NZ_JAWLNX010000014.1"/>
</dbReference>
<organism evidence="1 2">
    <name type="scientific">Saccharopolyspora mangrovi</name>
    <dbReference type="NCBI Taxonomy" id="3082379"/>
    <lineage>
        <taxon>Bacteria</taxon>
        <taxon>Bacillati</taxon>
        <taxon>Actinomycetota</taxon>
        <taxon>Actinomycetes</taxon>
        <taxon>Pseudonocardiales</taxon>
        <taxon>Pseudonocardiaceae</taxon>
        <taxon>Saccharopolyspora</taxon>
    </lineage>
</organism>